<dbReference type="Proteomes" id="UP000663720">
    <property type="component" value="Chromosome"/>
</dbReference>
<dbReference type="RefSeq" id="WP_420828282.1">
    <property type="nucleotide sequence ID" value="NZ_CP061799.1"/>
</dbReference>
<name>A0A975B575_9BACT</name>
<evidence type="ECO:0000256" key="3">
    <source>
        <dbReference type="ARBA" id="ARBA00022691"/>
    </source>
</evidence>
<keyword evidence="1 4" id="KW-0489">Methyltransferase</keyword>
<evidence type="ECO:0000256" key="2">
    <source>
        <dbReference type="ARBA" id="ARBA00022679"/>
    </source>
</evidence>
<dbReference type="InterPro" id="IPR029063">
    <property type="entry name" value="SAM-dependent_MTases_sf"/>
</dbReference>
<keyword evidence="2" id="KW-0808">Transferase</keyword>
<dbReference type="SUPFAM" id="SSF53335">
    <property type="entry name" value="S-adenosyl-L-methionine-dependent methyltransferases"/>
    <property type="match status" value="1"/>
</dbReference>
<proteinExistence type="predicted"/>
<dbReference type="Gene3D" id="3.40.50.150">
    <property type="entry name" value="Vaccinia Virus protein VP39"/>
    <property type="match status" value="1"/>
</dbReference>
<keyword evidence="5" id="KW-1185">Reference proteome</keyword>
<dbReference type="KEGG" id="dli:dnl_12840"/>
<dbReference type="GO" id="GO:0009007">
    <property type="term" value="F:site-specific DNA-methyltransferase (adenine-specific) activity"/>
    <property type="evidence" value="ECO:0007669"/>
    <property type="project" value="UniProtKB-EC"/>
</dbReference>
<organism evidence="4 5">
    <name type="scientific">Desulfonema limicola</name>
    <dbReference type="NCBI Taxonomy" id="45656"/>
    <lineage>
        <taxon>Bacteria</taxon>
        <taxon>Pseudomonadati</taxon>
        <taxon>Thermodesulfobacteriota</taxon>
        <taxon>Desulfobacteria</taxon>
        <taxon>Desulfobacterales</taxon>
        <taxon>Desulfococcaceae</taxon>
        <taxon>Desulfonema</taxon>
    </lineage>
</organism>
<sequence>MSKTPKRYNKYIEAFFGGGALFFALEPDKAIISESNPELVNLYNTVSNNMDFHSDNLGINFLQF</sequence>
<protein>
    <submittedName>
        <fullName evidence="4">SAM-dependent DNA methylase, adenine-specific</fullName>
    </submittedName>
</protein>
<dbReference type="GO" id="GO:0032259">
    <property type="term" value="P:methylation"/>
    <property type="evidence" value="ECO:0007669"/>
    <property type="project" value="UniProtKB-KW"/>
</dbReference>
<dbReference type="InterPro" id="IPR012327">
    <property type="entry name" value="MeTrfase_D12"/>
</dbReference>
<dbReference type="Pfam" id="PF02086">
    <property type="entry name" value="MethyltransfD12"/>
    <property type="match status" value="1"/>
</dbReference>
<evidence type="ECO:0000313" key="4">
    <source>
        <dbReference type="EMBL" id="QTA79036.1"/>
    </source>
</evidence>
<keyword evidence="3" id="KW-0949">S-adenosyl-L-methionine</keyword>
<dbReference type="AlphaFoldDB" id="A0A975B575"/>
<reference evidence="4" key="1">
    <citation type="journal article" date="2021" name="Microb. Physiol.">
        <title>Proteogenomic Insights into the Physiology of Marine, Sulfate-Reducing, Filamentous Desulfonema limicola and Desulfonema magnum.</title>
        <authorList>
            <person name="Schnaars V."/>
            <person name="Wohlbrand L."/>
            <person name="Scheve S."/>
            <person name="Hinrichs C."/>
            <person name="Reinhardt R."/>
            <person name="Rabus R."/>
        </authorList>
    </citation>
    <scope>NUCLEOTIDE SEQUENCE</scope>
    <source>
        <strain evidence="4">5ac10</strain>
    </source>
</reference>
<gene>
    <name evidence="4" type="ORF">dnl_12840</name>
</gene>
<accession>A0A975B575</accession>
<evidence type="ECO:0000313" key="5">
    <source>
        <dbReference type="Proteomes" id="UP000663720"/>
    </source>
</evidence>
<dbReference type="EMBL" id="CP061799">
    <property type="protein sequence ID" value="QTA79036.1"/>
    <property type="molecule type" value="Genomic_DNA"/>
</dbReference>
<evidence type="ECO:0000256" key="1">
    <source>
        <dbReference type="ARBA" id="ARBA00022603"/>
    </source>
</evidence>
<dbReference type="GO" id="GO:0009307">
    <property type="term" value="P:DNA restriction-modification system"/>
    <property type="evidence" value="ECO:0007669"/>
    <property type="project" value="InterPro"/>
</dbReference>